<dbReference type="Proteomes" id="UP000824264">
    <property type="component" value="Unassembled WGS sequence"/>
</dbReference>
<dbReference type="Pfam" id="PF13379">
    <property type="entry name" value="NMT1_2"/>
    <property type="match status" value="1"/>
</dbReference>
<accession>A0A9D1U924</accession>
<proteinExistence type="predicted"/>
<dbReference type="PANTHER" id="PTHR30024:SF42">
    <property type="entry name" value="ALIPHATIC SULFONATES-BINDING PROTEIN-RELATED"/>
    <property type="match status" value="1"/>
</dbReference>
<reference evidence="2" key="2">
    <citation type="submission" date="2021-04" db="EMBL/GenBank/DDBJ databases">
        <authorList>
            <person name="Gilroy R."/>
        </authorList>
    </citation>
    <scope>NUCLEOTIDE SEQUENCE</scope>
    <source>
        <strain evidence="2">ChiSxjej5B17-1746</strain>
    </source>
</reference>
<dbReference type="EMBL" id="DXGI01000337">
    <property type="protein sequence ID" value="HIW79244.1"/>
    <property type="molecule type" value="Genomic_DNA"/>
</dbReference>
<organism evidence="2 3">
    <name type="scientific">Candidatus Bilophila faecipullorum</name>
    <dbReference type="NCBI Taxonomy" id="2838482"/>
    <lineage>
        <taxon>Bacteria</taxon>
        <taxon>Pseudomonadati</taxon>
        <taxon>Thermodesulfobacteriota</taxon>
        <taxon>Desulfovibrionia</taxon>
        <taxon>Desulfovibrionales</taxon>
        <taxon>Desulfovibrionaceae</taxon>
        <taxon>Bilophila</taxon>
    </lineage>
</organism>
<evidence type="ECO:0000256" key="1">
    <source>
        <dbReference type="SAM" id="SignalP"/>
    </source>
</evidence>
<feature type="signal peptide" evidence="1">
    <location>
        <begin position="1"/>
        <end position="21"/>
    </location>
</feature>
<evidence type="ECO:0000313" key="3">
    <source>
        <dbReference type="Proteomes" id="UP000824264"/>
    </source>
</evidence>
<reference evidence="2" key="1">
    <citation type="journal article" date="2021" name="PeerJ">
        <title>Extensive microbial diversity within the chicken gut microbiome revealed by metagenomics and culture.</title>
        <authorList>
            <person name="Gilroy R."/>
            <person name="Ravi A."/>
            <person name="Getino M."/>
            <person name="Pursley I."/>
            <person name="Horton D.L."/>
            <person name="Alikhan N.F."/>
            <person name="Baker D."/>
            <person name="Gharbi K."/>
            <person name="Hall N."/>
            <person name="Watson M."/>
            <person name="Adriaenssens E.M."/>
            <person name="Foster-Nyarko E."/>
            <person name="Jarju S."/>
            <person name="Secka A."/>
            <person name="Antonio M."/>
            <person name="Oren A."/>
            <person name="Chaudhuri R.R."/>
            <person name="La Ragione R."/>
            <person name="Hildebrand F."/>
            <person name="Pallen M.J."/>
        </authorList>
    </citation>
    <scope>NUCLEOTIDE SEQUENCE</scope>
    <source>
        <strain evidence="2">ChiSxjej5B17-1746</strain>
    </source>
</reference>
<feature type="chain" id="PRO_5039699797" evidence="1">
    <location>
        <begin position="22"/>
        <end position="370"/>
    </location>
</feature>
<dbReference type="Gene3D" id="3.40.190.10">
    <property type="entry name" value="Periplasmic binding protein-like II"/>
    <property type="match status" value="2"/>
</dbReference>
<evidence type="ECO:0000313" key="2">
    <source>
        <dbReference type="EMBL" id="HIW79244.1"/>
    </source>
</evidence>
<dbReference type="SUPFAM" id="SSF53850">
    <property type="entry name" value="Periplasmic binding protein-like II"/>
    <property type="match status" value="1"/>
</dbReference>
<keyword evidence="1" id="KW-0732">Signal</keyword>
<name>A0A9D1U924_9BACT</name>
<comment type="caution">
    <text evidence="2">The sequence shown here is derived from an EMBL/GenBank/DDBJ whole genome shotgun (WGS) entry which is preliminary data.</text>
</comment>
<gene>
    <name evidence="2" type="ORF">H9874_08890</name>
</gene>
<protein>
    <submittedName>
        <fullName evidence="2">ABC transporter substrate-binding protein</fullName>
    </submittedName>
</protein>
<sequence>MKRVMALLFAGCMAMGFGGRAALAETFVVGFQPYDTISYQAIINAELGLWKKYVPEGTAIEFQPAVQGTVIAAKMRAGQIQIGYMSVMPAVTLCVRAKGEVKMVSTTDMSEGTRCSLILVRKDAPDFPDNEALARWLDGKIVAAPKGSASDQYMRRFFAKYGVKPAEYLNQSIEVISRGFREGRLDAASLWEPMLSQLASEVGEGVGRIAADGSACDNADLGILTMRTDFMEKYPDVAAGYLRSDLEAQLFMLDPANWESVITMVSGYATGIPKRVLWYSVFGKVPADSTNPVREWMNFYFGDRERANIAEVTAFLHTEGIIPADTLPEGVVDDSLARKVFKEAGYKPFQPGAALGVIKGAGVEACPFPD</sequence>
<dbReference type="PANTHER" id="PTHR30024">
    <property type="entry name" value="ALIPHATIC SULFONATES-BINDING PROTEIN-RELATED"/>
    <property type="match status" value="1"/>
</dbReference>
<dbReference type="AlphaFoldDB" id="A0A9D1U924"/>